<reference evidence="10" key="1">
    <citation type="submission" date="2023-06" db="EMBL/GenBank/DDBJ databases">
        <authorList>
            <consortium name="Lawrence Berkeley National Laboratory"/>
            <person name="Ahrendt S."/>
            <person name="Sahu N."/>
            <person name="Indic B."/>
            <person name="Wong-Bajracharya J."/>
            <person name="Merenyi Z."/>
            <person name="Ke H.-M."/>
            <person name="Monk M."/>
            <person name="Kocsube S."/>
            <person name="Drula E."/>
            <person name="Lipzen A."/>
            <person name="Balint B."/>
            <person name="Henrissat B."/>
            <person name="Andreopoulos B."/>
            <person name="Martin F.M."/>
            <person name="Harder C.B."/>
            <person name="Rigling D."/>
            <person name="Ford K.L."/>
            <person name="Foster G.D."/>
            <person name="Pangilinan J."/>
            <person name="Papanicolaou A."/>
            <person name="Barry K."/>
            <person name="LaButti K."/>
            <person name="Viragh M."/>
            <person name="Koriabine M."/>
            <person name="Yan M."/>
            <person name="Riley R."/>
            <person name="Champramary S."/>
            <person name="Plett K.L."/>
            <person name="Tsai I.J."/>
            <person name="Slot J."/>
            <person name="Sipos G."/>
            <person name="Plett J."/>
            <person name="Nagy L.G."/>
            <person name="Grigoriev I.V."/>
        </authorList>
    </citation>
    <scope>NUCLEOTIDE SEQUENCE</scope>
    <source>
        <strain evidence="10">FPL87.14</strain>
    </source>
</reference>
<dbReference type="GO" id="GO:0016020">
    <property type="term" value="C:membrane"/>
    <property type="evidence" value="ECO:0007669"/>
    <property type="project" value="UniProtKB-SubCell"/>
</dbReference>
<comment type="subcellular location">
    <subcellularLocation>
        <location evidence="1">Membrane</location>
        <topology evidence="1">Multi-pass membrane protein</topology>
    </subcellularLocation>
</comment>
<feature type="transmembrane region" description="Helical" evidence="7">
    <location>
        <begin position="680"/>
        <end position="704"/>
    </location>
</feature>
<evidence type="ECO:0000256" key="3">
    <source>
        <dbReference type="ARBA" id="ARBA00022989"/>
    </source>
</evidence>
<keyword evidence="2 7" id="KW-0812">Transmembrane</keyword>
<gene>
    <name evidence="10" type="ORF">EV421DRAFT_1756894</name>
</gene>
<feature type="compositionally biased region" description="Basic and acidic residues" evidence="6">
    <location>
        <begin position="44"/>
        <end position="62"/>
    </location>
</feature>
<feature type="domain" description="Threonine/serine exporter-like N-terminal" evidence="8">
    <location>
        <begin position="497"/>
        <end position="734"/>
    </location>
</feature>
<evidence type="ECO:0000313" key="10">
    <source>
        <dbReference type="EMBL" id="KAK0454441.1"/>
    </source>
</evidence>
<feature type="region of interest" description="Disordered" evidence="6">
    <location>
        <begin position="1"/>
        <end position="63"/>
    </location>
</feature>
<evidence type="ECO:0000256" key="6">
    <source>
        <dbReference type="SAM" id="MobiDB-lite"/>
    </source>
</evidence>
<dbReference type="Pfam" id="PF12821">
    <property type="entry name" value="ThrE_2"/>
    <property type="match status" value="1"/>
</dbReference>
<feature type="transmembrane region" description="Helical" evidence="7">
    <location>
        <begin position="771"/>
        <end position="790"/>
    </location>
</feature>
<feature type="transmembrane region" description="Helical" evidence="7">
    <location>
        <begin position="716"/>
        <end position="734"/>
    </location>
</feature>
<feature type="transmembrane region" description="Helical" evidence="7">
    <location>
        <begin position="797"/>
        <end position="818"/>
    </location>
</feature>
<feature type="compositionally biased region" description="Low complexity" evidence="6">
    <location>
        <begin position="258"/>
        <end position="277"/>
    </location>
</feature>
<dbReference type="PANTHER" id="PTHR31082">
    <property type="entry name" value="PHEROMONE-REGULATED MEMBRANE PROTEIN 10"/>
    <property type="match status" value="1"/>
</dbReference>
<feature type="compositionally biased region" description="Low complexity" evidence="6">
    <location>
        <begin position="446"/>
        <end position="457"/>
    </location>
</feature>
<evidence type="ECO:0000313" key="11">
    <source>
        <dbReference type="Proteomes" id="UP001175226"/>
    </source>
</evidence>
<comment type="caution">
    <text evidence="10">The sequence shown here is derived from an EMBL/GenBank/DDBJ whole genome shotgun (WGS) entry which is preliminary data.</text>
</comment>
<feature type="region of interest" description="Disordered" evidence="6">
    <location>
        <begin position="246"/>
        <end position="282"/>
    </location>
</feature>
<evidence type="ECO:0000256" key="4">
    <source>
        <dbReference type="ARBA" id="ARBA00023136"/>
    </source>
</evidence>
<evidence type="ECO:0000259" key="9">
    <source>
        <dbReference type="Pfam" id="PF12821"/>
    </source>
</evidence>
<evidence type="ECO:0000256" key="1">
    <source>
        <dbReference type="ARBA" id="ARBA00004141"/>
    </source>
</evidence>
<keyword evidence="11" id="KW-1185">Reference proteome</keyword>
<protein>
    <submittedName>
        <fullName evidence="10">DUF1212-domain-containing protein</fullName>
    </submittedName>
</protein>
<feature type="compositionally biased region" description="Basic and acidic residues" evidence="6">
    <location>
        <begin position="198"/>
        <end position="214"/>
    </location>
</feature>
<dbReference type="Pfam" id="PF06738">
    <property type="entry name" value="ThrE"/>
    <property type="match status" value="1"/>
</dbReference>
<name>A0AA39N176_9AGAR</name>
<feature type="compositionally biased region" description="Low complexity" evidence="6">
    <location>
        <begin position="120"/>
        <end position="136"/>
    </location>
</feature>
<feature type="compositionally biased region" description="Basic and acidic residues" evidence="6">
    <location>
        <begin position="19"/>
        <end position="28"/>
    </location>
</feature>
<evidence type="ECO:0000256" key="5">
    <source>
        <dbReference type="ARBA" id="ARBA00034125"/>
    </source>
</evidence>
<accession>A0AA39N176</accession>
<evidence type="ECO:0000256" key="2">
    <source>
        <dbReference type="ARBA" id="ARBA00022692"/>
    </source>
</evidence>
<feature type="transmembrane region" description="Helical" evidence="7">
    <location>
        <begin position="890"/>
        <end position="912"/>
    </location>
</feature>
<dbReference type="Proteomes" id="UP001175226">
    <property type="component" value="Unassembled WGS sequence"/>
</dbReference>
<feature type="compositionally biased region" description="Polar residues" evidence="6">
    <location>
        <begin position="29"/>
        <end position="38"/>
    </location>
</feature>
<dbReference type="EMBL" id="JAUEPT010000002">
    <property type="protein sequence ID" value="KAK0454441.1"/>
    <property type="molecule type" value="Genomic_DNA"/>
</dbReference>
<dbReference type="InterPro" id="IPR051361">
    <property type="entry name" value="ThrE/Ser_Exporter"/>
</dbReference>
<dbReference type="GO" id="GO:0022857">
    <property type="term" value="F:transmembrane transporter activity"/>
    <property type="evidence" value="ECO:0007669"/>
    <property type="project" value="InterPro"/>
</dbReference>
<dbReference type="InterPro" id="IPR024528">
    <property type="entry name" value="ThrE_2"/>
</dbReference>
<dbReference type="InterPro" id="IPR010619">
    <property type="entry name" value="ThrE-like_N"/>
</dbReference>
<keyword evidence="4 7" id="KW-0472">Membrane</keyword>
<evidence type="ECO:0000259" key="8">
    <source>
        <dbReference type="Pfam" id="PF06738"/>
    </source>
</evidence>
<comment type="similarity">
    <text evidence="5">Belongs to the ThrE exporter (TC 2.A.79) family.</text>
</comment>
<keyword evidence="3 7" id="KW-1133">Transmembrane helix</keyword>
<organism evidence="10 11">
    <name type="scientific">Armillaria borealis</name>
    <dbReference type="NCBI Taxonomy" id="47425"/>
    <lineage>
        <taxon>Eukaryota</taxon>
        <taxon>Fungi</taxon>
        <taxon>Dikarya</taxon>
        <taxon>Basidiomycota</taxon>
        <taxon>Agaricomycotina</taxon>
        <taxon>Agaricomycetes</taxon>
        <taxon>Agaricomycetidae</taxon>
        <taxon>Agaricales</taxon>
        <taxon>Marasmiineae</taxon>
        <taxon>Physalacriaceae</taxon>
        <taxon>Armillaria</taxon>
    </lineage>
</organism>
<feature type="compositionally biased region" description="Polar residues" evidence="6">
    <location>
        <begin position="1"/>
        <end position="13"/>
    </location>
</feature>
<proteinExistence type="inferred from homology"/>
<dbReference type="AlphaFoldDB" id="A0AA39N176"/>
<feature type="transmembrane region" description="Helical" evidence="7">
    <location>
        <begin position="848"/>
        <end position="870"/>
    </location>
</feature>
<sequence length="927" mass="101521">MSNAAGTNGSRTPVSIMANKDKSVKDNRSGSAGPSGQKTPRKVQWVDDHDKGEAHALDEHGLDPNAFEHLTHALERHRSESRVEDRPPPVPRIHYFPPRPQNLPPVDTGMTPYQREGTHTRTLSTTPTPSDTSPTTIKSNYHEVPGTFIDKNESSGLPGPVDNDYRQAANIVRAHTRPRGRGRNLFLNLKSRKRSKSRDRSTERKEPDAERDAAPKNPRLTGAGGGVLSALLTLYNQSEGLLSGAATPISELPERPWSSEATRPSSESSISLASRPSSPKEKEFLLKRAASVSSMSSFSFGKPKPRTGGGVLGSLIASTGNITGPAAPTSSQIQPNVKRPGYHLSRYSLESKLPTIKQHHDKADSQRRSIEMLPFRPKSENLEHVSSFSPSFANSPSNETLTTLTEIHHHDKTHEKMPSASSLKNKWSGMLKDFPYPSPVKGLGRTPAQTPLTTPTTEGEDDYFLTGDRDKERRRRKRKAREIYITRHVAEIMQRQEFILKLARAMMMFAAPTHRLQGQIQATGRVLDLEVSCMYLPDVMLISFDDSNTGTSSIKFIKQGSGLDLGKLRDAYELYWQVIHDDLAVSDASGQLTNLMRKKQIYPWWQLMFFGGICSSSISIVSFGGSFIDAVAVFPLGMLLVGIQLLSVRNELYSNVFEITVSMLFSFIAAGMAASGKLCYSAIASGAVVLILPGFIVLCGSLELMSRNLVSGAVRMFYAVIYSLFLGFGLSIGAEAYEKITTHSVVGVTDYKCALSHDPEGAWWQRTPSGYWYFLIVPMFASGLCLRNYMPWNRREMYLGVAIASVGWVTNHFTSTKFVNQSDISAAVGAFAVGFVANLYGRFFSGNAFVIMIAGILFQVPSGFGNGGLLTFVSEQASGSSTSYISGFQTALQLISVAIGLTVGLGLALFVVHPIQSRRRGGAVFSL</sequence>
<feature type="transmembrane region" description="Helical" evidence="7">
    <location>
        <begin position="824"/>
        <end position="841"/>
    </location>
</feature>
<feature type="transmembrane region" description="Helical" evidence="7">
    <location>
        <begin position="655"/>
        <end position="674"/>
    </location>
</feature>
<evidence type="ECO:0000256" key="7">
    <source>
        <dbReference type="SAM" id="Phobius"/>
    </source>
</evidence>
<feature type="compositionally biased region" description="Basic and acidic residues" evidence="6">
    <location>
        <begin position="75"/>
        <end position="87"/>
    </location>
</feature>
<feature type="region of interest" description="Disordered" evidence="6">
    <location>
        <begin position="75"/>
        <end position="223"/>
    </location>
</feature>
<feature type="domain" description="Threonine/Serine exporter ThrE" evidence="9">
    <location>
        <begin position="781"/>
        <end position="909"/>
    </location>
</feature>
<dbReference type="PANTHER" id="PTHR31082:SF4">
    <property type="entry name" value="PHEROMONE-REGULATED MEMBRANE PROTEIN 10"/>
    <property type="match status" value="1"/>
</dbReference>
<feature type="region of interest" description="Disordered" evidence="6">
    <location>
        <begin position="438"/>
        <end position="477"/>
    </location>
</feature>